<dbReference type="SUPFAM" id="SSF101874">
    <property type="entry name" value="YceI-like"/>
    <property type="match status" value="1"/>
</dbReference>
<dbReference type="OrthoDB" id="9811006at2"/>
<dbReference type="PANTHER" id="PTHR34406:SF1">
    <property type="entry name" value="PROTEIN YCEI"/>
    <property type="match status" value="1"/>
</dbReference>
<dbReference type="SMART" id="SM00867">
    <property type="entry name" value="YceI"/>
    <property type="match status" value="1"/>
</dbReference>
<feature type="domain" description="Lipid/polyisoprenoid-binding YceI-like" evidence="2">
    <location>
        <begin position="25"/>
        <end position="188"/>
    </location>
</feature>
<proteinExistence type="predicted"/>
<reference evidence="3 4" key="1">
    <citation type="submission" date="2019-10" db="EMBL/GenBank/DDBJ databases">
        <title>Complete genome sequence of Vibrio sp. strain THAF100, isolated from non-filtered water from the water column of tank 6 of a marine aquarium containing stony-coral fragments. Water maintained at 26 degree C.</title>
        <authorList>
            <person name="Ruckert C."/>
            <person name="Franco A."/>
            <person name="Kalinowski J."/>
            <person name="Glaeser S."/>
        </authorList>
    </citation>
    <scope>NUCLEOTIDE SEQUENCE [LARGE SCALE GENOMIC DNA]</scope>
    <source>
        <strain evidence="3 4">THAF100</strain>
        <plasmid evidence="4">pthaf100_a</plasmid>
    </source>
</reference>
<gene>
    <name evidence="3" type="ORF">FIV01_16170</name>
</gene>
<dbReference type="RefSeq" id="WP_152431992.1">
    <property type="nucleotide sequence ID" value="NZ_CBCSDK010000011.1"/>
</dbReference>
<dbReference type="Proteomes" id="UP000326936">
    <property type="component" value="Plasmid pTHAF100_a"/>
</dbReference>
<keyword evidence="4" id="KW-1185">Reference proteome</keyword>
<protein>
    <recommendedName>
        <fullName evidence="2">Lipid/polyisoprenoid-binding YceI-like domain-containing protein</fullName>
    </recommendedName>
</protein>
<feature type="chain" id="PRO_5025065149" description="Lipid/polyisoprenoid-binding YceI-like domain-containing protein" evidence="1">
    <location>
        <begin position="24"/>
        <end position="190"/>
    </location>
</feature>
<geneLocation type="plasmid" evidence="4">
    <name>pthaf100_a</name>
</geneLocation>
<dbReference type="AlphaFoldDB" id="A0A5P9CNV6"/>
<dbReference type="PANTHER" id="PTHR34406">
    <property type="entry name" value="PROTEIN YCEI"/>
    <property type="match status" value="1"/>
</dbReference>
<dbReference type="InterPro" id="IPR007372">
    <property type="entry name" value="Lipid/polyisoprenoid-bd_YceI"/>
</dbReference>
<evidence type="ECO:0000313" key="4">
    <source>
        <dbReference type="Proteomes" id="UP000326936"/>
    </source>
</evidence>
<evidence type="ECO:0000313" key="3">
    <source>
        <dbReference type="EMBL" id="QFT27925.1"/>
    </source>
</evidence>
<dbReference type="KEGG" id="vaq:FIV01_16170"/>
<dbReference type="EMBL" id="CP045351">
    <property type="protein sequence ID" value="QFT27925.1"/>
    <property type="molecule type" value="Genomic_DNA"/>
</dbReference>
<organism evidence="3 4">
    <name type="scientific">Vibrio aquimaris</name>
    <dbReference type="NCBI Taxonomy" id="2587862"/>
    <lineage>
        <taxon>Bacteria</taxon>
        <taxon>Pseudomonadati</taxon>
        <taxon>Pseudomonadota</taxon>
        <taxon>Gammaproteobacteria</taxon>
        <taxon>Vibrionales</taxon>
        <taxon>Vibrionaceae</taxon>
        <taxon>Vibrio</taxon>
    </lineage>
</organism>
<dbReference type="InterPro" id="IPR036761">
    <property type="entry name" value="TTHA0802/YceI-like_sf"/>
</dbReference>
<name>A0A5P9CNV6_9VIBR</name>
<sequence precursor="true">MKKKVFATGLAAFVMWLPFGASAADYVIDTKGAHASINFKVSHLGYSFIKGRFNDFEGDFSYDPKNVSASKISVTVDTTSLDSNHAERDKHIRSGDFINASKFSKATFKSTSVVDKGDGKLEVNGDLNLHGVTKPITIDAQFIGAGADPWGGERAGFDGKVRLELADFKIPVVGSSSYVDMELHVEGIKK</sequence>
<keyword evidence="1" id="KW-0732">Signal</keyword>
<accession>A0A5P9CNV6</accession>
<dbReference type="Gene3D" id="2.40.128.110">
    <property type="entry name" value="Lipid/polyisoprenoid-binding, YceI-like"/>
    <property type="match status" value="1"/>
</dbReference>
<keyword evidence="3" id="KW-0614">Plasmid</keyword>
<dbReference type="NCBIfam" id="NF002994">
    <property type="entry name" value="PRK03757.1"/>
    <property type="match status" value="1"/>
</dbReference>
<feature type="signal peptide" evidence="1">
    <location>
        <begin position="1"/>
        <end position="23"/>
    </location>
</feature>
<evidence type="ECO:0000256" key="1">
    <source>
        <dbReference type="SAM" id="SignalP"/>
    </source>
</evidence>
<evidence type="ECO:0000259" key="2">
    <source>
        <dbReference type="SMART" id="SM00867"/>
    </source>
</evidence>
<dbReference type="Pfam" id="PF04264">
    <property type="entry name" value="YceI"/>
    <property type="match status" value="1"/>
</dbReference>